<dbReference type="GO" id="GO:0016491">
    <property type="term" value="F:oxidoreductase activity"/>
    <property type="evidence" value="ECO:0007669"/>
    <property type="project" value="UniProtKB-ARBA"/>
</dbReference>
<organism evidence="1">
    <name type="scientific">marine metagenome</name>
    <dbReference type="NCBI Taxonomy" id="408172"/>
    <lineage>
        <taxon>unclassified sequences</taxon>
        <taxon>metagenomes</taxon>
        <taxon>ecological metagenomes</taxon>
    </lineage>
</organism>
<dbReference type="PANTHER" id="PTHR20883:SF48">
    <property type="entry name" value="ECTOINE DIOXYGENASE"/>
    <property type="match status" value="1"/>
</dbReference>
<name>A0A382SQV1_9ZZZZ</name>
<accession>A0A382SQV1</accession>
<evidence type="ECO:0008006" key="2">
    <source>
        <dbReference type="Google" id="ProtNLM"/>
    </source>
</evidence>
<protein>
    <recommendedName>
        <fullName evidence="2">Phytanoyl-CoA dioxygenase family protein</fullName>
    </recommendedName>
</protein>
<dbReference type="Pfam" id="PF05721">
    <property type="entry name" value="PhyH"/>
    <property type="match status" value="1"/>
</dbReference>
<gene>
    <name evidence="1" type="ORF">METZ01_LOCUS364796</name>
</gene>
<sequence length="201" mass="23006">ADNDEVFRQLAAHPNVVKVLRELLAPNLKLWFDHLYNKPPYNNTGPYGGANRFHQDGFFHLDRRSVTCWIALDEVTEQNGCFHYVPITADYGQVRFDEGVARELTAERLEQAALVTLQPGDAAFHDRWTMHATAPNETGQHRRGWAMHYCDAESRYGDFGNDPGWQHAHYRSPDGVHVRDNAVHGNRRWQLVAGQEFAGRV</sequence>
<dbReference type="EMBL" id="UINC01130709">
    <property type="protein sequence ID" value="SVD11942.1"/>
    <property type="molecule type" value="Genomic_DNA"/>
</dbReference>
<dbReference type="AlphaFoldDB" id="A0A382SQV1"/>
<dbReference type="Gene3D" id="2.60.120.620">
    <property type="entry name" value="q2cbj1_9rhob like domain"/>
    <property type="match status" value="1"/>
</dbReference>
<feature type="non-terminal residue" evidence="1">
    <location>
        <position position="1"/>
    </location>
</feature>
<dbReference type="GO" id="GO:0046872">
    <property type="term" value="F:metal ion binding"/>
    <property type="evidence" value="ECO:0007669"/>
    <property type="project" value="UniProtKB-ARBA"/>
</dbReference>
<reference evidence="1" key="1">
    <citation type="submission" date="2018-05" db="EMBL/GenBank/DDBJ databases">
        <authorList>
            <person name="Lanie J.A."/>
            <person name="Ng W.-L."/>
            <person name="Kazmierczak K.M."/>
            <person name="Andrzejewski T.M."/>
            <person name="Davidsen T.M."/>
            <person name="Wayne K.J."/>
            <person name="Tettelin H."/>
            <person name="Glass J.I."/>
            <person name="Rusch D."/>
            <person name="Podicherti R."/>
            <person name="Tsui H.-C.T."/>
            <person name="Winkler M.E."/>
        </authorList>
    </citation>
    <scope>NUCLEOTIDE SEQUENCE</scope>
</reference>
<proteinExistence type="predicted"/>
<dbReference type="SUPFAM" id="SSF51197">
    <property type="entry name" value="Clavaminate synthase-like"/>
    <property type="match status" value="1"/>
</dbReference>
<dbReference type="InterPro" id="IPR008775">
    <property type="entry name" value="Phytyl_CoA_dOase-like"/>
</dbReference>
<evidence type="ECO:0000313" key="1">
    <source>
        <dbReference type="EMBL" id="SVD11942.1"/>
    </source>
</evidence>
<dbReference type="PANTHER" id="PTHR20883">
    <property type="entry name" value="PHYTANOYL-COA DIOXYGENASE DOMAIN CONTAINING 1"/>
    <property type="match status" value="1"/>
</dbReference>